<gene>
    <name evidence="2" type="ORF">N47_J04510</name>
</gene>
<proteinExistence type="predicted"/>
<sequence>MTHRAEPNFCPNEQCKDYGLRGHGNIGIRAKYGKYKNRDLLYCRTCGKRFAASRTSALFGLHLPAETIRQIIHHAAEGVSVRATARLLGLDKDTVNRVILRAGEHCARVLSGLLTSLQLAETQLDELWTFVKKRNVLVNPKKSRSSTDKPGYGRPSTPPRAC</sequence>
<evidence type="ECO:0008006" key="3">
    <source>
        <dbReference type="Google" id="ProtNLM"/>
    </source>
</evidence>
<protein>
    <recommendedName>
        <fullName evidence="3">IS1 family transposase</fullName>
    </recommendedName>
</protein>
<accession>E1YFX6</accession>
<feature type="region of interest" description="Disordered" evidence="1">
    <location>
        <begin position="140"/>
        <end position="162"/>
    </location>
</feature>
<evidence type="ECO:0000256" key="1">
    <source>
        <dbReference type="SAM" id="MobiDB-lite"/>
    </source>
</evidence>
<dbReference type="AlphaFoldDB" id="E1YFX6"/>
<reference evidence="2" key="1">
    <citation type="journal article" date="2011" name="Environ. Microbiol.">
        <title>Genomic insights into the metabolic potential of the polycyclic aromatic hydrocarbon degrading sulfate-reducing Deltaproteobacterium N47.</title>
        <authorList>
            <person name="Bergmann F."/>
            <person name="Selesi D."/>
            <person name="Weinmaier T."/>
            <person name="Tischler P."/>
            <person name="Rattei T."/>
            <person name="Meckenstock R.U."/>
        </authorList>
    </citation>
    <scope>NUCLEOTIDE SEQUENCE</scope>
</reference>
<name>E1YFX6_9BACT</name>
<evidence type="ECO:0000313" key="2">
    <source>
        <dbReference type="EMBL" id="CBX29470.1"/>
    </source>
</evidence>
<dbReference type="EMBL" id="FR695872">
    <property type="protein sequence ID" value="CBX29470.1"/>
    <property type="molecule type" value="Genomic_DNA"/>
</dbReference>
<organism evidence="2">
    <name type="scientific">uncultured Desulfobacterium sp</name>
    <dbReference type="NCBI Taxonomy" id="201089"/>
    <lineage>
        <taxon>Bacteria</taxon>
        <taxon>Pseudomonadati</taxon>
        <taxon>Thermodesulfobacteriota</taxon>
        <taxon>Desulfobacteria</taxon>
        <taxon>Desulfobacterales</taxon>
        <taxon>Desulfobacteriaceae</taxon>
        <taxon>Desulfobacterium</taxon>
        <taxon>environmental samples</taxon>
    </lineage>
</organism>